<evidence type="ECO:0000313" key="1">
    <source>
        <dbReference type="EMBL" id="MBK1869818.1"/>
    </source>
</evidence>
<accession>A0ACC5RAZ4</accession>
<dbReference type="EMBL" id="JAENHL010000008">
    <property type="protein sequence ID" value="MBK1869818.1"/>
    <property type="molecule type" value="Genomic_DNA"/>
</dbReference>
<comment type="caution">
    <text evidence="1">The sequence shown here is derived from an EMBL/GenBank/DDBJ whole genome shotgun (WGS) entry which is preliminary data.</text>
</comment>
<protein>
    <submittedName>
        <fullName evidence="1">RidA family protein</fullName>
    </submittedName>
</protein>
<keyword evidence="2" id="KW-1185">Reference proteome</keyword>
<sequence>MAKQVISGPGMEGLPLSEAVRAGDFIYVSGMVGFGPDGRIVEGGVAAETDRIMADAADILKRAGASLTDIVKVSICLTKADDFAAFNEAYAKYFRKDPPARVSLVADLTIDARVEMDFIAYTGK</sequence>
<name>A0ACC5RAZ4_9HYPH</name>
<reference evidence="1" key="1">
    <citation type="submission" date="2021-01" db="EMBL/GenBank/DDBJ databases">
        <authorList>
            <person name="Sun Q."/>
        </authorList>
    </citation>
    <scope>NUCLEOTIDE SEQUENCE</scope>
    <source>
        <strain evidence="1">YIM B02566</strain>
    </source>
</reference>
<proteinExistence type="predicted"/>
<evidence type="ECO:0000313" key="2">
    <source>
        <dbReference type="Proteomes" id="UP000616151"/>
    </source>
</evidence>
<dbReference type="Proteomes" id="UP000616151">
    <property type="component" value="Unassembled WGS sequence"/>
</dbReference>
<organism evidence="1 2">
    <name type="scientific">Taklimakanibacter albus</name>
    <dbReference type="NCBI Taxonomy" id="2800327"/>
    <lineage>
        <taxon>Bacteria</taxon>
        <taxon>Pseudomonadati</taxon>
        <taxon>Pseudomonadota</taxon>
        <taxon>Alphaproteobacteria</taxon>
        <taxon>Hyphomicrobiales</taxon>
        <taxon>Aestuariivirgaceae</taxon>
        <taxon>Taklimakanibacter</taxon>
    </lineage>
</organism>
<gene>
    <name evidence="1" type="ORF">JHL16_25875</name>
</gene>